<feature type="compositionally biased region" description="Basic and acidic residues" evidence="1">
    <location>
        <begin position="325"/>
        <end position="345"/>
    </location>
</feature>
<reference evidence="2 3" key="1">
    <citation type="journal article" date="2016" name="BMC Genomics">
        <title>Comparative genomics reveals Cyclospora cayetanensis possesses coccidia-like metabolism and invasion components but unique surface antigens.</title>
        <authorList>
            <person name="Liu S."/>
            <person name="Wang L."/>
            <person name="Zheng H."/>
            <person name="Xu Z."/>
            <person name="Roellig D.M."/>
            <person name="Li N."/>
            <person name="Frace M.A."/>
            <person name="Tang K."/>
            <person name="Arrowood M.J."/>
            <person name="Moss D.M."/>
            <person name="Zhang L."/>
            <person name="Feng Y."/>
            <person name="Xiao L."/>
        </authorList>
    </citation>
    <scope>NUCLEOTIDE SEQUENCE [LARGE SCALE GENOMIC DNA]</scope>
    <source>
        <strain evidence="2 3">CHN_HEN01</strain>
    </source>
</reference>
<feature type="compositionally biased region" description="Polar residues" evidence="1">
    <location>
        <begin position="68"/>
        <end position="89"/>
    </location>
</feature>
<organism evidence="2 3">
    <name type="scientific">Cyclospora cayetanensis</name>
    <dbReference type="NCBI Taxonomy" id="88456"/>
    <lineage>
        <taxon>Eukaryota</taxon>
        <taxon>Sar</taxon>
        <taxon>Alveolata</taxon>
        <taxon>Apicomplexa</taxon>
        <taxon>Conoidasida</taxon>
        <taxon>Coccidia</taxon>
        <taxon>Eucoccidiorida</taxon>
        <taxon>Eimeriorina</taxon>
        <taxon>Eimeriidae</taxon>
        <taxon>Cyclospora</taxon>
    </lineage>
</organism>
<feature type="compositionally biased region" description="Low complexity" evidence="1">
    <location>
        <begin position="124"/>
        <end position="155"/>
    </location>
</feature>
<feature type="compositionally biased region" description="Low complexity" evidence="1">
    <location>
        <begin position="7"/>
        <end position="41"/>
    </location>
</feature>
<keyword evidence="3" id="KW-1185">Reference proteome</keyword>
<dbReference type="InParanoid" id="A0A1D3D9V1"/>
<feature type="compositionally biased region" description="Basic residues" evidence="1">
    <location>
        <begin position="347"/>
        <end position="367"/>
    </location>
</feature>
<gene>
    <name evidence="2" type="ORF">cyc_02085</name>
</gene>
<feature type="compositionally biased region" description="Low complexity" evidence="1">
    <location>
        <begin position="174"/>
        <end position="183"/>
    </location>
</feature>
<dbReference type="VEuPathDB" id="ToxoDB:cyc_02085"/>
<name>A0A1D3D9V1_9EIME</name>
<dbReference type="Proteomes" id="UP000095192">
    <property type="component" value="Unassembled WGS sequence"/>
</dbReference>
<feature type="region of interest" description="Disordered" evidence="1">
    <location>
        <begin position="1"/>
        <end position="254"/>
    </location>
</feature>
<sequence length="376" mass="39138">MAESEEATAIAPPTEEATAIAPPTEEATAIAPTTEEATAAPNGQAQEEGHEERKASGPKGPPSIPPDENTTGDQSSAIQAKQSLHTQASPKEPPQDISAEPKAPETSSAENAEATEAKIEKGSAPEAEATETQPAELPADGQPKAAEAAEAVSEAPQPDAEGQGDKLPPEEEAAPSQPQQQPGDDGERSCGSGMPSAEAMPPKLQAEESPVEQLPPQPPPPPESAQYAICTERALQTPPATADSAPPPVEEDASSVNIGLLGQIRAAMAELRAIDGLFEEQETALKGMKERRARLTDLCGRLKDLAKKASSALQPPTGEIQEAAKTAEKGPVKADDGEATKEGARPVKWHPSKRPSRPKLLPPKHRSPPPPKRVGP</sequence>
<evidence type="ECO:0000313" key="3">
    <source>
        <dbReference type="Proteomes" id="UP000095192"/>
    </source>
</evidence>
<comment type="caution">
    <text evidence="2">The sequence shown here is derived from an EMBL/GenBank/DDBJ whole genome shotgun (WGS) entry which is preliminary data.</text>
</comment>
<dbReference type="AlphaFoldDB" id="A0A1D3D9V1"/>
<evidence type="ECO:0000256" key="1">
    <source>
        <dbReference type="SAM" id="MobiDB-lite"/>
    </source>
</evidence>
<evidence type="ECO:0000313" key="2">
    <source>
        <dbReference type="EMBL" id="OEH80230.1"/>
    </source>
</evidence>
<accession>A0A1D3D9V1</accession>
<feature type="compositionally biased region" description="Low complexity" evidence="1">
    <location>
        <begin position="105"/>
        <end position="114"/>
    </location>
</feature>
<feature type="region of interest" description="Disordered" evidence="1">
    <location>
        <begin position="307"/>
        <end position="376"/>
    </location>
</feature>
<proteinExistence type="predicted"/>
<dbReference type="EMBL" id="JROU02000157">
    <property type="protein sequence ID" value="OEH80230.1"/>
    <property type="molecule type" value="Genomic_DNA"/>
</dbReference>
<feature type="compositionally biased region" description="Pro residues" evidence="1">
    <location>
        <begin position="213"/>
        <end position="223"/>
    </location>
</feature>
<protein>
    <submittedName>
        <fullName evidence="2">Uncharacterized protein</fullName>
    </submittedName>
</protein>